<dbReference type="SFLD" id="SFLDG01063">
    <property type="entry name" value="activating_enzymes__group_1"/>
    <property type="match status" value="1"/>
</dbReference>
<comment type="cofactor">
    <cofactor evidence="1">
        <name>[4Fe-4S] cluster</name>
        <dbReference type="ChEBI" id="CHEBI:49883"/>
    </cofactor>
</comment>
<dbReference type="InterPro" id="IPR012837">
    <property type="entry name" value="NrdG"/>
</dbReference>
<evidence type="ECO:0000256" key="1">
    <source>
        <dbReference type="ARBA" id="ARBA00001966"/>
    </source>
</evidence>
<accession>A0A9D1VS99</accession>
<keyword evidence="2" id="KW-0004">4Fe-4S</keyword>
<dbReference type="GO" id="GO:0046872">
    <property type="term" value="F:metal ion binding"/>
    <property type="evidence" value="ECO:0007669"/>
    <property type="project" value="UniProtKB-KW"/>
</dbReference>
<protein>
    <recommendedName>
        <fullName evidence="7">Anaerobic ribonucleoside-triphosphate reductase-activating protein</fullName>
        <ecNumber evidence="7">1.97.1.-</ecNumber>
    </recommendedName>
</protein>
<dbReference type="InterPro" id="IPR058240">
    <property type="entry name" value="rSAM_sf"/>
</dbReference>
<comment type="caution">
    <text evidence="8">The sequence shown here is derived from an EMBL/GenBank/DDBJ whole genome shotgun (WGS) entry which is preliminary data.</text>
</comment>
<evidence type="ECO:0000256" key="5">
    <source>
        <dbReference type="ARBA" id="ARBA00023004"/>
    </source>
</evidence>
<reference evidence="8" key="2">
    <citation type="submission" date="2021-04" db="EMBL/GenBank/DDBJ databases">
        <authorList>
            <person name="Gilroy R."/>
        </authorList>
    </citation>
    <scope>NUCLEOTIDE SEQUENCE</scope>
    <source>
        <strain evidence="8">ChiHjej12B11-16260</strain>
    </source>
</reference>
<dbReference type="Proteomes" id="UP000824246">
    <property type="component" value="Unassembled WGS sequence"/>
</dbReference>
<dbReference type="AlphaFoldDB" id="A0A9D1VS99"/>
<dbReference type="EC" id="1.97.1.-" evidence="7"/>
<keyword evidence="7" id="KW-0560">Oxidoreductase</keyword>
<comment type="similarity">
    <text evidence="7">Belongs to the organic radical-activating enzymes family.</text>
</comment>
<evidence type="ECO:0000256" key="7">
    <source>
        <dbReference type="PIRNR" id="PIRNR000368"/>
    </source>
</evidence>
<reference evidence="8" key="1">
    <citation type="journal article" date="2021" name="PeerJ">
        <title>Extensive microbial diversity within the chicken gut microbiome revealed by metagenomics and culture.</title>
        <authorList>
            <person name="Gilroy R."/>
            <person name="Ravi A."/>
            <person name="Getino M."/>
            <person name="Pursley I."/>
            <person name="Horton D.L."/>
            <person name="Alikhan N.F."/>
            <person name="Baker D."/>
            <person name="Gharbi K."/>
            <person name="Hall N."/>
            <person name="Watson M."/>
            <person name="Adriaenssens E.M."/>
            <person name="Foster-Nyarko E."/>
            <person name="Jarju S."/>
            <person name="Secka A."/>
            <person name="Antonio M."/>
            <person name="Oren A."/>
            <person name="Chaudhuri R.R."/>
            <person name="La Ragione R."/>
            <person name="Hildebrand F."/>
            <person name="Pallen M.J."/>
        </authorList>
    </citation>
    <scope>NUCLEOTIDE SEQUENCE</scope>
    <source>
        <strain evidence="8">ChiHjej12B11-16260</strain>
    </source>
</reference>
<dbReference type="InterPro" id="IPR007197">
    <property type="entry name" value="rSAM"/>
</dbReference>
<proteinExistence type="inferred from homology"/>
<keyword evidence="3" id="KW-0949">S-adenosyl-L-methionine</keyword>
<evidence type="ECO:0000313" key="9">
    <source>
        <dbReference type="Proteomes" id="UP000824246"/>
    </source>
</evidence>
<dbReference type="InterPro" id="IPR034457">
    <property type="entry name" value="Organic_radical-activating"/>
</dbReference>
<keyword evidence="6" id="KW-0411">Iron-sulfur</keyword>
<evidence type="ECO:0000256" key="2">
    <source>
        <dbReference type="ARBA" id="ARBA00022485"/>
    </source>
</evidence>
<sequence length="169" mass="19045">MQGLNILNVYPETIADGYGLRYAIYLAGCRHACPGCHNPDSWRADAGEPLTDAILGRIIREIKDNILLDGITLTGGDPFYNPAALYELLERLKRETHQNIWCYTGYTYEQLLRDEALCRCLQWIDTLVDGRFVASLHDPTLLFRGSSNQRILHLEPGGCAVREEGGYMP</sequence>
<dbReference type="GO" id="GO:0051539">
    <property type="term" value="F:4 iron, 4 sulfur cluster binding"/>
    <property type="evidence" value="ECO:0007669"/>
    <property type="project" value="UniProtKB-KW"/>
</dbReference>
<gene>
    <name evidence="8" type="primary">nrdG</name>
    <name evidence="8" type="ORF">H9982_05370</name>
</gene>
<dbReference type="Gene3D" id="3.20.20.70">
    <property type="entry name" value="Aldolase class I"/>
    <property type="match status" value="1"/>
</dbReference>
<dbReference type="PANTHER" id="PTHR30352">
    <property type="entry name" value="PYRUVATE FORMATE-LYASE-ACTIVATING ENZYME"/>
    <property type="match status" value="1"/>
</dbReference>
<evidence type="ECO:0000256" key="4">
    <source>
        <dbReference type="ARBA" id="ARBA00022723"/>
    </source>
</evidence>
<evidence type="ECO:0000256" key="3">
    <source>
        <dbReference type="ARBA" id="ARBA00022691"/>
    </source>
</evidence>
<dbReference type="SFLD" id="SFLDG01066">
    <property type="entry name" value="organic_radical-activating_enz"/>
    <property type="match status" value="1"/>
</dbReference>
<dbReference type="InterPro" id="IPR013785">
    <property type="entry name" value="Aldolase_TIM"/>
</dbReference>
<dbReference type="SFLD" id="SFLDF00299">
    <property type="entry name" value="anaerobic_ribonucleoside-triph"/>
    <property type="match status" value="1"/>
</dbReference>
<dbReference type="SUPFAM" id="SSF102114">
    <property type="entry name" value="Radical SAM enzymes"/>
    <property type="match status" value="1"/>
</dbReference>
<evidence type="ECO:0000256" key="6">
    <source>
        <dbReference type="ARBA" id="ARBA00023014"/>
    </source>
</evidence>
<dbReference type="PIRSF" id="PIRSF000368">
    <property type="entry name" value="NrdG"/>
    <property type="match status" value="1"/>
</dbReference>
<keyword evidence="4" id="KW-0479">Metal-binding</keyword>
<organism evidence="8 9">
    <name type="scientific">Candidatus Barnesiella excrementipullorum</name>
    <dbReference type="NCBI Taxonomy" id="2838479"/>
    <lineage>
        <taxon>Bacteria</taxon>
        <taxon>Pseudomonadati</taxon>
        <taxon>Bacteroidota</taxon>
        <taxon>Bacteroidia</taxon>
        <taxon>Bacteroidales</taxon>
        <taxon>Barnesiellaceae</taxon>
        <taxon>Barnesiella</taxon>
    </lineage>
</organism>
<comment type="function">
    <text evidence="7">Activation of anaerobic ribonucleoside-triphosphate reductase under anaerobic conditions by generation of an organic free radical, using S-adenosylmethionine and reduced flavodoxin as cosubstrates to produce 5'-deoxy-adenosine.</text>
</comment>
<dbReference type="GO" id="GO:0043365">
    <property type="term" value="F:[formate-C-acetyltransferase]-activating enzyme activity"/>
    <property type="evidence" value="ECO:0007669"/>
    <property type="project" value="InterPro"/>
</dbReference>
<keyword evidence="5" id="KW-0408">Iron</keyword>
<dbReference type="SFLD" id="SFLDS00029">
    <property type="entry name" value="Radical_SAM"/>
    <property type="match status" value="1"/>
</dbReference>
<evidence type="ECO:0000313" key="8">
    <source>
        <dbReference type="EMBL" id="HIX45630.1"/>
    </source>
</evidence>
<dbReference type="PANTHER" id="PTHR30352:SF2">
    <property type="entry name" value="ANAEROBIC RIBONUCLEOSIDE-TRIPHOSPHATE REDUCTASE-ACTIVATING PROTEIN"/>
    <property type="match status" value="1"/>
</dbReference>
<dbReference type="GO" id="GO:0004748">
    <property type="term" value="F:ribonucleoside-diphosphate reductase activity, thioredoxin disulfide as acceptor"/>
    <property type="evidence" value="ECO:0007669"/>
    <property type="project" value="TreeGrafter"/>
</dbReference>
<dbReference type="NCBIfam" id="TIGR02491">
    <property type="entry name" value="NrdG"/>
    <property type="match status" value="1"/>
</dbReference>
<dbReference type="EMBL" id="DXFB01000139">
    <property type="protein sequence ID" value="HIX45630.1"/>
    <property type="molecule type" value="Genomic_DNA"/>
</dbReference>
<dbReference type="Pfam" id="PF13353">
    <property type="entry name" value="Fer4_12"/>
    <property type="match status" value="1"/>
</dbReference>
<name>A0A9D1VS99_9BACT</name>